<dbReference type="InterPro" id="IPR004843">
    <property type="entry name" value="Calcineurin-like_PHP"/>
</dbReference>
<dbReference type="Gene3D" id="3.60.21.10">
    <property type="match status" value="1"/>
</dbReference>
<dbReference type="InterPro" id="IPR029052">
    <property type="entry name" value="Metallo-depent_PP-like"/>
</dbReference>
<name>A0A841ALQ0_9MICO</name>
<evidence type="ECO:0000259" key="1">
    <source>
        <dbReference type="Pfam" id="PF00149"/>
    </source>
</evidence>
<reference evidence="2 3" key="1">
    <citation type="submission" date="2020-08" db="EMBL/GenBank/DDBJ databases">
        <title>Sequencing the genomes of 1000 actinobacteria strains.</title>
        <authorList>
            <person name="Klenk H.-P."/>
        </authorList>
    </citation>
    <scope>NUCLEOTIDE SEQUENCE [LARGE SCALE GENOMIC DNA]</scope>
    <source>
        <strain evidence="2 3">DSM 105784</strain>
    </source>
</reference>
<keyword evidence="3" id="KW-1185">Reference proteome</keyword>
<protein>
    <recommendedName>
        <fullName evidence="1">Calcineurin-like phosphoesterase domain-containing protein</fullName>
    </recommendedName>
</protein>
<organism evidence="2 3">
    <name type="scientific">Conyzicola lurida</name>
    <dbReference type="NCBI Taxonomy" id="1172621"/>
    <lineage>
        <taxon>Bacteria</taxon>
        <taxon>Bacillati</taxon>
        <taxon>Actinomycetota</taxon>
        <taxon>Actinomycetes</taxon>
        <taxon>Micrococcales</taxon>
        <taxon>Microbacteriaceae</taxon>
        <taxon>Conyzicola</taxon>
    </lineage>
</organism>
<dbReference type="EMBL" id="JACHMJ010000001">
    <property type="protein sequence ID" value="MBB5844920.1"/>
    <property type="molecule type" value="Genomic_DNA"/>
</dbReference>
<accession>A0A841ALQ0</accession>
<gene>
    <name evidence="2" type="ORF">HD599_003243</name>
</gene>
<feature type="domain" description="Calcineurin-like phosphoesterase" evidence="1">
    <location>
        <begin position="11"/>
        <end position="223"/>
    </location>
</feature>
<evidence type="ECO:0000313" key="2">
    <source>
        <dbReference type="EMBL" id="MBB5844920.1"/>
    </source>
</evidence>
<dbReference type="Proteomes" id="UP000536685">
    <property type="component" value="Unassembled WGS sequence"/>
</dbReference>
<proteinExistence type="predicted"/>
<dbReference type="SUPFAM" id="SSF56300">
    <property type="entry name" value="Metallo-dependent phosphatases"/>
    <property type="match status" value="1"/>
</dbReference>
<sequence>MNDVTLSGETRIAVAGDWHANRLWVQSVIPALHETAPDVRTILHAGDFGILPDKRGKGFLAAVDALCQEAHIERVLVTPGNHEDWPRLVNRFASRPGEAIRLSDRVWVLPRGFRFRVAGRSFMSFGGAASLDYAYRRARGTWWPEEIPTVDDVSSAIGSGPVEVLITHETIVGGTWRVETVLSTNPQGWDDDALEYSRTSRQLITALWNGVSPEVLFHGHLHVADRIELPTGQRVVSLGSDGQRKNIGLFDLVDLAWSWID</sequence>
<dbReference type="RefSeq" id="WP_184239557.1">
    <property type="nucleotide sequence ID" value="NZ_JACHMJ010000001.1"/>
</dbReference>
<dbReference type="Pfam" id="PF00149">
    <property type="entry name" value="Metallophos"/>
    <property type="match status" value="1"/>
</dbReference>
<dbReference type="AlphaFoldDB" id="A0A841ALQ0"/>
<evidence type="ECO:0000313" key="3">
    <source>
        <dbReference type="Proteomes" id="UP000536685"/>
    </source>
</evidence>
<comment type="caution">
    <text evidence="2">The sequence shown here is derived from an EMBL/GenBank/DDBJ whole genome shotgun (WGS) entry which is preliminary data.</text>
</comment>
<dbReference type="GO" id="GO:0016787">
    <property type="term" value="F:hydrolase activity"/>
    <property type="evidence" value="ECO:0007669"/>
    <property type="project" value="InterPro"/>
</dbReference>